<name>H0E7D2_9ACTN</name>
<gene>
    <name evidence="6" type="ORF">PAI11_27340</name>
</gene>
<dbReference type="InterPro" id="IPR028098">
    <property type="entry name" value="Glyco_trans_4-like_N"/>
</dbReference>
<evidence type="ECO:0000256" key="3">
    <source>
        <dbReference type="SAM" id="MobiDB-lite"/>
    </source>
</evidence>
<feature type="region of interest" description="Disordered" evidence="3">
    <location>
        <begin position="368"/>
        <end position="402"/>
    </location>
</feature>
<evidence type="ECO:0000259" key="4">
    <source>
        <dbReference type="Pfam" id="PF00534"/>
    </source>
</evidence>
<accession>H0E7D2</accession>
<keyword evidence="1" id="KW-0328">Glycosyltransferase</keyword>
<dbReference type="GO" id="GO:0016757">
    <property type="term" value="F:glycosyltransferase activity"/>
    <property type="evidence" value="ECO:0007669"/>
    <property type="project" value="UniProtKB-KW"/>
</dbReference>
<evidence type="ECO:0000256" key="1">
    <source>
        <dbReference type="ARBA" id="ARBA00022676"/>
    </source>
</evidence>
<dbReference type="Proteomes" id="UP000005143">
    <property type="component" value="Unassembled WGS sequence"/>
</dbReference>
<evidence type="ECO:0000256" key="2">
    <source>
        <dbReference type="ARBA" id="ARBA00022679"/>
    </source>
</evidence>
<keyword evidence="7" id="KW-1185">Reference proteome</keyword>
<sequence>MIAGSERSLLAAIEHRPDGVEVVLAAPAGPLAERAVALGAVHREVPLFDVSFRPHPVDTPRGIAAMLRAGREIRRIVSRDRIDVIVGNTARAALAAVLVPQRVPVVGYTREHLPSGPAGRLAHAPILRRCAAIVANSHSTAGTLPAGRAPVRVIYNAVDRARFEQAASVSEAEVRRGLGVDDDTALLAVIAYLAPKKAQDDAIRSVAAMKTERPWQLLLVGEAMFPKGRFDADGYAAGLPRLAEELGVGDRVRLLGQREDVPELLRAIDVLLVPSWSEPFGRTVIEGMWSGCVVVAADTGGPPEVIRDGEDGILLPPRSPERWGRELGALLDDGERAERLATTAADALRSSFEPRRYAAAVMAVARAAAEGGPMPASEPARSGTPADPGPGRRPDRLGSGGP</sequence>
<proteinExistence type="predicted"/>
<feature type="domain" description="Glycosyltransferase subfamily 4-like N-terminal" evidence="5">
    <location>
        <begin position="16"/>
        <end position="162"/>
    </location>
</feature>
<comment type="caution">
    <text evidence="6">The sequence shown here is derived from an EMBL/GenBank/DDBJ whole genome shotgun (WGS) entry which is preliminary data.</text>
</comment>
<dbReference type="Pfam" id="PF00534">
    <property type="entry name" value="Glycos_transf_1"/>
    <property type="match status" value="1"/>
</dbReference>
<dbReference type="PANTHER" id="PTHR12526">
    <property type="entry name" value="GLYCOSYLTRANSFERASE"/>
    <property type="match status" value="1"/>
</dbReference>
<dbReference type="EMBL" id="AGUD01000222">
    <property type="protein sequence ID" value="EHN10419.1"/>
    <property type="molecule type" value="Genomic_DNA"/>
</dbReference>
<dbReference type="AlphaFoldDB" id="H0E7D2"/>
<organism evidence="6 7">
    <name type="scientific">Patulibacter medicamentivorans</name>
    <dbReference type="NCBI Taxonomy" id="1097667"/>
    <lineage>
        <taxon>Bacteria</taxon>
        <taxon>Bacillati</taxon>
        <taxon>Actinomycetota</taxon>
        <taxon>Thermoleophilia</taxon>
        <taxon>Solirubrobacterales</taxon>
        <taxon>Patulibacteraceae</taxon>
        <taxon>Patulibacter</taxon>
    </lineage>
</organism>
<dbReference type="InterPro" id="IPR001296">
    <property type="entry name" value="Glyco_trans_1"/>
</dbReference>
<dbReference type="CDD" id="cd03801">
    <property type="entry name" value="GT4_PimA-like"/>
    <property type="match status" value="1"/>
</dbReference>
<dbReference type="SUPFAM" id="SSF53756">
    <property type="entry name" value="UDP-Glycosyltransferase/glycogen phosphorylase"/>
    <property type="match status" value="1"/>
</dbReference>
<reference evidence="6 7" key="1">
    <citation type="journal article" date="2013" name="Biodegradation">
        <title>Quantitative proteomic analysis of ibuprofen-degrading Patulibacter sp. strain I11.</title>
        <authorList>
            <person name="Almeida B."/>
            <person name="Kjeldal H."/>
            <person name="Lolas I."/>
            <person name="Knudsen A.D."/>
            <person name="Carvalho G."/>
            <person name="Nielsen K.L."/>
            <person name="Barreto Crespo M.T."/>
            <person name="Stensballe A."/>
            <person name="Nielsen J.L."/>
        </authorList>
    </citation>
    <scope>NUCLEOTIDE SEQUENCE [LARGE SCALE GENOMIC DNA]</scope>
    <source>
        <strain evidence="6 7">I11</strain>
    </source>
</reference>
<keyword evidence="2 6" id="KW-0808">Transferase</keyword>
<evidence type="ECO:0000313" key="6">
    <source>
        <dbReference type="EMBL" id="EHN10419.1"/>
    </source>
</evidence>
<feature type="domain" description="Glycosyl transferase family 1" evidence="4">
    <location>
        <begin position="173"/>
        <end position="344"/>
    </location>
</feature>
<evidence type="ECO:0000259" key="5">
    <source>
        <dbReference type="Pfam" id="PF13439"/>
    </source>
</evidence>
<protein>
    <submittedName>
        <fullName evidence="6">Transferase</fullName>
    </submittedName>
</protein>
<dbReference type="Gene3D" id="3.40.50.2000">
    <property type="entry name" value="Glycogen Phosphorylase B"/>
    <property type="match status" value="2"/>
</dbReference>
<dbReference type="Pfam" id="PF13439">
    <property type="entry name" value="Glyco_transf_4"/>
    <property type="match status" value="1"/>
</dbReference>
<evidence type="ECO:0000313" key="7">
    <source>
        <dbReference type="Proteomes" id="UP000005143"/>
    </source>
</evidence>
<dbReference type="PANTHER" id="PTHR12526:SF630">
    <property type="entry name" value="GLYCOSYLTRANSFERASE"/>
    <property type="match status" value="1"/>
</dbReference>